<protein>
    <submittedName>
        <fullName evidence="2">Uncharacterized protein</fullName>
    </submittedName>
</protein>
<dbReference type="EMBL" id="SRQM01001004">
    <property type="protein sequence ID" value="KAG6104233.1"/>
    <property type="molecule type" value="Genomic_DNA"/>
</dbReference>
<name>A0A9P7PV92_9HYPO</name>
<dbReference type="Proteomes" id="UP000732380">
    <property type="component" value="Unassembled WGS sequence"/>
</dbReference>
<sequence>MSAVCLSSVAGTQVRSWNSFQRSSTHQSRSSIKSPSAARTPVTEVQVFDSNTRSTLSPFEWRRLANGSETAQRHTWFVEPGRIGGGSGLEVLGVLRDVMDQYDRKMNILNTHARVHLAELAAEYGGCPMHIGTQTTWPGEAKFSLSICGKATDTSGSRIYTHEIFNTNSRGAASTLLKRKDRGTMNASPIGRLNDSS</sequence>
<organism evidence="2 3">
    <name type="scientific">Claviceps humidiphila</name>
    <dbReference type="NCBI Taxonomy" id="1294629"/>
    <lineage>
        <taxon>Eukaryota</taxon>
        <taxon>Fungi</taxon>
        <taxon>Dikarya</taxon>
        <taxon>Ascomycota</taxon>
        <taxon>Pezizomycotina</taxon>
        <taxon>Sordariomycetes</taxon>
        <taxon>Hypocreomycetidae</taxon>
        <taxon>Hypocreales</taxon>
        <taxon>Clavicipitaceae</taxon>
        <taxon>Claviceps</taxon>
    </lineage>
</organism>
<dbReference type="AlphaFoldDB" id="A0A9P7PV92"/>
<gene>
    <name evidence="2" type="ORF">E4U13_000157</name>
</gene>
<evidence type="ECO:0000256" key="1">
    <source>
        <dbReference type="SAM" id="MobiDB-lite"/>
    </source>
</evidence>
<reference evidence="2 3" key="1">
    <citation type="journal article" date="2020" name="bioRxiv">
        <title>Whole genome comparisons of ergot fungi reveals the divergence and evolution of species within the genus Claviceps are the result of varying mechanisms driving genome evolution and host range expansion.</title>
        <authorList>
            <person name="Wyka S.A."/>
            <person name="Mondo S.J."/>
            <person name="Liu M."/>
            <person name="Dettman J."/>
            <person name="Nalam V."/>
            <person name="Broders K.D."/>
        </authorList>
    </citation>
    <scope>NUCLEOTIDE SEQUENCE [LARGE SCALE GENOMIC DNA]</scope>
    <source>
        <strain evidence="2 3">LM576</strain>
    </source>
</reference>
<evidence type="ECO:0000313" key="2">
    <source>
        <dbReference type="EMBL" id="KAG6104233.1"/>
    </source>
</evidence>
<evidence type="ECO:0000313" key="3">
    <source>
        <dbReference type="Proteomes" id="UP000732380"/>
    </source>
</evidence>
<feature type="region of interest" description="Disordered" evidence="1">
    <location>
        <begin position="18"/>
        <end position="41"/>
    </location>
</feature>
<proteinExistence type="predicted"/>
<keyword evidence="3" id="KW-1185">Reference proteome</keyword>
<comment type="caution">
    <text evidence="2">The sequence shown here is derived from an EMBL/GenBank/DDBJ whole genome shotgun (WGS) entry which is preliminary data.</text>
</comment>
<feature type="compositionally biased region" description="Polar residues" evidence="1">
    <location>
        <begin position="18"/>
        <end position="34"/>
    </location>
</feature>
<accession>A0A9P7PV92</accession>